<feature type="transmembrane region" description="Helical" evidence="1">
    <location>
        <begin position="29"/>
        <end position="50"/>
    </location>
</feature>
<keyword evidence="3" id="KW-1185">Reference proteome</keyword>
<evidence type="ECO:0008006" key="4">
    <source>
        <dbReference type="Google" id="ProtNLM"/>
    </source>
</evidence>
<evidence type="ECO:0000256" key="1">
    <source>
        <dbReference type="SAM" id="Phobius"/>
    </source>
</evidence>
<keyword evidence="1" id="KW-0472">Membrane</keyword>
<evidence type="ECO:0000313" key="2">
    <source>
        <dbReference type="EMBL" id="GAA6411094.1"/>
    </source>
</evidence>
<sequence length="59" mass="6951">MQGIMIWMSCLHGLTEFVRNKEVNKKQQAAFTAFLLFIDSCVFLFGYLSWRSYYFLVGT</sequence>
<organism evidence="2 3">
    <name type="scientific">Blautia hominis</name>
    <dbReference type="NCBI Taxonomy" id="2025493"/>
    <lineage>
        <taxon>Bacteria</taxon>
        <taxon>Bacillati</taxon>
        <taxon>Bacillota</taxon>
        <taxon>Clostridia</taxon>
        <taxon>Lachnospirales</taxon>
        <taxon>Lachnospiraceae</taxon>
        <taxon>Blautia</taxon>
    </lineage>
</organism>
<gene>
    <name evidence="2" type="ORF">K040078D81_52110</name>
</gene>
<name>A0ABQ0BI12_9FIRM</name>
<keyword evidence="1" id="KW-0812">Transmembrane</keyword>
<reference evidence="2 3" key="1">
    <citation type="submission" date="2024-04" db="EMBL/GenBank/DDBJ databases">
        <title>Defined microbial consortia suppress multidrug-resistant proinflammatory Enterobacteriaceae via ecological control.</title>
        <authorList>
            <person name="Furuichi M."/>
            <person name="Kawaguchi T."/>
            <person name="Pust M."/>
            <person name="Yasuma K."/>
            <person name="Plichta D."/>
            <person name="Hasegawa N."/>
            <person name="Ohya T."/>
            <person name="Bhattarai S."/>
            <person name="Sasajima S."/>
            <person name="Aoto Y."/>
            <person name="Tuganbaev T."/>
            <person name="Yaginuma M."/>
            <person name="Ueda M."/>
            <person name="Okahashi N."/>
            <person name="Amafuji K."/>
            <person name="Kiridooshi Y."/>
            <person name="Sugita K."/>
            <person name="Strazar M."/>
            <person name="Skelly A."/>
            <person name="Suda W."/>
            <person name="Hattori M."/>
            <person name="Nakamoto N."/>
            <person name="Caballero S."/>
            <person name="Norman J."/>
            <person name="Olle B."/>
            <person name="Tanoue T."/>
            <person name="Arita M."/>
            <person name="Bucci V."/>
            <person name="Atarashi K."/>
            <person name="Xavier R."/>
            <person name="Honda K."/>
        </authorList>
    </citation>
    <scope>NUCLEOTIDE SEQUENCE [LARGE SCALE GENOMIC DNA]</scope>
    <source>
        <strain evidence="3">k04-0078-D8-1</strain>
    </source>
</reference>
<dbReference type="Proteomes" id="UP001600943">
    <property type="component" value="Unassembled WGS sequence"/>
</dbReference>
<evidence type="ECO:0000313" key="3">
    <source>
        <dbReference type="Proteomes" id="UP001600943"/>
    </source>
</evidence>
<proteinExistence type="predicted"/>
<keyword evidence="1" id="KW-1133">Transmembrane helix</keyword>
<accession>A0ABQ0BI12</accession>
<protein>
    <recommendedName>
        <fullName evidence="4">HXXEE domain-containing protein</fullName>
    </recommendedName>
</protein>
<comment type="caution">
    <text evidence="2">The sequence shown here is derived from an EMBL/GenBank/DDBJ whole genome shotgun (WGS) entry which is preliminary data.</text>
</comment>
<dbReference type="EMBL" id="BAABYW010000002">
    <property type="protein sequence ID" value="GAA6411094.1"/>
    <property type="molecule type" value="Genomic_DNA"/>
</dbReference>